<protein>
    <submittedName>
        <fullName evidence="3">Outer membrane protein beta-barrel domain-containing protein</fullName>
    </submittedName>
</protein>
<dbReference type="EMBL" id="FQZE01000063">
    <property type="protein sequence ID" value="SHK08583.1"/>
    <property type="molecule type" value="Genomic_DNA"/>
</dbReference>
<name>A0A1M6PL16_9BACT</name>
<evidence type="ECO:0000256" key="1">
    <source>
        <dbReference type="SAM" id="SignalP"/>
    </source>
</evidence>
<dbReference type="STRING" id="1168035.SAMN05444280_1634"/>
<evidence type="ECO:0000313" key="4">
    <source>
        <dbReference type="Proteomes" id="UP000184050"/>
    </source>
</evidence>
<keyword evidence="4" id="KW-1185">Reference proteome</keyword>
<keyword evidence="1" id="KW-0732">Signal</keyword>
<feature type="signal peptide" evidence="1">
    <location>
        <begin position="1"/>
        <end position="31"/>
    </location>
</feature>
<dbReference type="AlphaFoldDB" id="A0A1M6PL16"/>
<dbReference type="SUPFAM" id="SSF56925">
    <property type="entry name" value="OMPA-like"/>
    <property type="match status" value="1"/>
</dbReference>
<feature type="domain" description="Outer membrane protein beta-barrel" evidence="2">
    <location>
        <begin position="33"/>
        <end position="200"/>
    </location>
</feature>
<feature type="chain" id="PRO_5013382464" evidence="1">
    <location>
        <begin position="32"/>
        <end position="221"/>
    </location>
</feature>
<dbReference type="InterPro" id="IPR011250">
    <property type="entry name" value="OMP/PagP_B-barrel"/>
</dbReference>
<dbReference type="Pfam" id="PF13568">
    <property type="entry name" value="OMP_b-brl_2"/>
    <property type="match status" value="1"/>
</dbReference>
<dbReference type="Proteomes" id="UP000184050">
    <property type="component" value="Unassembled WGS sequence"/>
</dbReference>
<proteinExistence type="predicted"/>
<dbReference type="Gene3D" id="2.40.160.20">
    <property type="match status" value="1"/>
</dbReference>
<sequence length="221" mass="24722">MKQNTFKHQFNRHLIALAAMLFFTLSGNLNANAQTDWVVEAGINASTLSDIGNICDNNDIKAGVNAGIFALHNLNDWVTIKTGVSYQGKGKKTELSELNLGLTGNDETEVTGTLHYAVLPLQAEFSSAKRDTKHLFFSTGPYLGFLIESDYELNDEKIEIENYTDDLDFGWSFELGAEFPFLKKNAIRTSLSYEMGLKKVVQDDNCDWRNKTASFKLGLLF</sequence>
<dbReference type="OrthoDB" id="947434at2"/>
<evidence type="ECO:0000313" key="3">
    <source>
        <dbReference type="EMBL" id="SHK08583.1"/>
    </source>
</evidence>
<dbReference type="RefSeq" id="WP_073174114.1">
    <property type="nucleotide sequence ID" value="NZ_FQZE01000063.1"/>
</dbReference>
<organism evidence="3 4">
    <name type="scientific">Tangfeifania diversioriginum</name>
    <dbReference type="NCBI Taxonomy" id="1168035"/>
    <lineage>
        <taxon>Bacteria</taxon>
        <taxon>Pseudomonadati</taxon>
        <taxon>Bacteroidota</taxon>
        <taxon>Bacteroidia</taxon>
        <taxon>Marinilabiliales</taxon>
        <taxon>Prolixibacteraceae</taxon>
        <taxon>Tangfeifania</taxon>
    </lineage>
</organism>
<evidence type="ECO:0000259" key="2">
    <source>
        <dbReference type="Pfam" id="PF13568"/>
    </source>
</evidence>
<gene>
    <name evidence="3" type="ORF">SAMN05444280_1634</name>
</gene>
<accession>A0A1M6PL16</accession>
<dbReference type="InterPro" id="IPR025665">
    <property type="entry name" value="Beta-barrel_OMP_2"/>
</dbReference>
<reference evidence="3 4" key="1">
    <citation type="submission" date="2016-11" db="EMBL/GenBank/DDBJ databases">
        <authorList>
            <person name="Jaros S."/>
            <person name="Januszkiewicz K."/>
            <person name="Wedrychowicz H."/>
        </authorList>
    </citation>
    <scope>NUCLEOTIDE SEQUENCE [LARGE SCALE GENOMIC DNA]</scope>
    <source>
        <strain evidence="3 4">DSM 27063</strain>
    </source>
</reference>